<evidence type="ECO:0000256" key="8">
    <source>
        <dbReference type="ARBA" id="ARBA00022438"/>
    </source>
</evidence>
<feature type="domain" description="Cytosol aminopeptidase" evidence="26">
    <location>
        <begin position="346"/>
        <end position="353"/>
    </location>
</feature>
<dbReference type="GO" id="GO:0030145">
    <property type="term" value="F:manganese ion binding"/>
    <property type="evidence" value="ECO:0007669"/>
    <property type="project" value="InterPro"/>
</dbReference>
<evidence type="ECO:0000313" key="27">
    <source>
        <dbReference type="EMBL" id="KAJ6645143.1"/>
    </source>
</evidence>
<dbReference type="Gene3D" id="3.40.50.300">
    <property type="entry name" value="P-loop containing nucleotide triphosphate hydrolases"/>
    <property type="match status" value="1"/>
</dbReference>
<dbReference type="SUPFAM" id="SSF55307">
    <property type="entry name" value="Tubulin C-terminal domain-like"/>
    <property type="match status" value="1"/>
</dbReference>
<dbReference type="Gene3D" id="3.40.220.10">
    <property type="entry name" value="Leucine Aminopeptidase, subunit E, domain 1"/>
    <property type="match status" value="1"/>
</dbReference>
<keyword evidence="14" id="KW-0456">Lyase</keyword>
<evidence type="ECO:0000256" key="9">
    <source>
        <dbReference type="ARBA" id="ARBA00022490"/>
    </source>
</evidence>
<dbReference type="OrthoDB" id="18707at2759"/>
<dbReference type="InterPro" id="IPR008283">
    <property type="entry name" value="Peptidase_M17_N"/>
</dbReference>
<dbReference type="NCBIfam" id="NF002073">
    <property type="entry name" value="PRK00913.1-2"/>
    <property type="match status" value="1"/>
</dbReference>
<dbReference type="GO" id="GO:0005739">
    <property type="term" value="C:mitochondrion"/>
    <property type="evidence" value="ECO:0007669"/>
    <property type="project" value="TreeGrafter"/>
</dbReference>
<dbReference type="FunFam" id="3.40.50.1440:FF:000001">
    <property type="entry name" value="Cell division protein FtsZ"/>
    <property type="match status" value="1"/>
</dbReference>
<comment type="catalytic activity">
    <reaction evidence="2">
        <text>Release of N-terminal proline from a peptide.</text>
        <dbReference type="EC" id="3.4.11.5"/>
    </reaction>
</comment>
<comment type="catalytic activity">
    <reaction evidence="23">
        <text>S-benzyl-L-cysteinylglycine + H2O = S-benzyl-L-cysteine + glycine</text>
        <dbReference type="Rhea" id="RHEA:62568"/>
        <dbReference type="ChEBI" id="CHEBI:15377"/>
        <dbReference type="ChEBI" id="CHEBI:57305"/>
        <dbReference type="ChEBI" id="CHEBI:145802"/>
        <dbReference type="ChEBI" id="CHEBI:145803"/>
    </reaction>
    <physiologicalReaction direction="left-to-right" evidence="23">
        <dbReference type="Rhea" id="RHEA:62569"/>
    </physiologicalReaction>
</comment>
<evidence type="ECO:0000256" key="25">
    <source>
        <dbReference type="SAM" id="MobiDB-lite"/>
    </source>
</evidence>
<dbReference type="InterPro" id="IPR024757">
    <property type="entry name" value="FtsZ_C"/>
</dbReference>
<dbReference type="GO" id="GO:0006108">
    <property type="term" value="P:malate metabolic process"/>
    <property type="evidence" value="ECO:0007669"/>
    <property type="project" value="TreeGrafter"/>
</dbReference>
<dbReference type="FunFam" id="1.20.200.10:FF:000001">
    <property type="entry name" value="Fumarate hydratase, mitochondrial"/>
    <property type="match status" value="1"/>
</dbReference>
<evidence type="ECO:0000256" key="23">
    <source>
        <dbReference type="ARBA" id="ARBA00047881"/>
    </source>
</evidence>
<dbReference type="EC" id="3.4.13.23" evidence="16"/>
<evidence type="ECO:0000256" key="14">
    <source>
        <dbReference type="ARBA" id="ARBA00023239"/>
    </source>
</evidence>
<keyword evidence="11" id="KW-0547">Nucleotide-binding</keyword>
<evidence type="ECO:0000313" key="28">
    <source>
        <dbReference type="Proteomes" id="UP001151699"/>
    </source>
</evidence>
<dbReference type="InterPro" id="IPR008280">
    <property type="entry name" value="Tub_FtsZ_C"/>
</dbReference>
<evidence type="ECO:0000256" key="10">
    <source>
        <dbReference type="ARBA" id="ARBA00022670"/>
    </source>
</evidence>
<dbReference type="InterPro" id="IPR011356">
    <property type="entry name" value="Leucine_aapep/pepB"/>
</dbReference>
<comment type="catalytic activity">
    <reaction evidence="15">
        <text>an S-substituted L-cysteinylglycine + H2O = an S-substituted L-cysteine + glycine</text>
        <dbReference type="Rhea" id="RHEA:60444"/>
        <dbReference type="ChEBI" id="CHEBI:15377"/>
        <dbReference type="ChEBI" id="CHEBI:57305"/>
        <dbReference type="ChEBI" id="CHEBI:58717"/>
        <dbReference type="ChEBI" id="CHEBI:143103"/>
        <dbReference type="EC" id="3.4.13.23"/>
    </reaction>
    <physiologicalReaction direction="left-to-right" evidence="15">
        <dbReference type="Rhea" id="RHEA:60445"/>
    </physiologicalReaction>
</comment>
<dbReference type="PROSITE" id="PS01135">
    <property type="entry name" value="FTSZ_2"/>
    <property type="match status" value="1"/>
</dbReference>
<comment type="similarity">
    <text evidence="4">Belongs to the FtsZ family.</text>
</comment>
<dbReference type="Gene3D" id="3.30.1330.20">
    <property type="entry name" value="Tubulin/FtsZ, C-terminal domain"/>
    <property type="match status" value="1"/>
</dbReference>
<evidence type="ECO:0000256" key="24">
    <source>
        <dbReference type="ARBA" id="ARBA00049107"/>
    </source>
</evidence>
<evidence type="ECO:0000256" key="20">
    <source>
        <dbReference type="ARBA" id="ARBA00031564"/>
    </source>
</evidence>
<dbReference type="EC" id="3.4.11.5" evidence="6"/>
<dbReference type="NCBIfam" id="NF002075">
    <property type="entry name" value="PRK00913.2-2"/>
    <property type="match status" value="1"/>
</dbReference>
<dbReference type="PANTHER" id="PTHR11444:SF1">
    <property type="entry name" value="FUMARATE HYDRATASE, MITOCHONDRIAL"/>
    <property type="match status" value="1"/>
</dbReference>
<evidence type="ECO:0000256" key="3">
    <source>
        <dbReference type="ARBA" id="ARBA00009528"/>
    </source>
</evidence>
<dbReference type="HAMAP" id="MF_00909">
    <property type="entry name" value="FtsZ"/>
    <property type="match status" value="1"/>
</dbReference>
<keyword evidence="8 27" id="KW-0031">Aminopeptidase</keyword>
<dbReference type="Pfam" id="PF12327">
    <property type="entry name" value="FtsZ_C"/>
    <property type="match status" value="1"/>
</dbReference>
<dbReference type="Pfam" id="PF00091">
    <property type="entry name" value="Tubulin"/>
    <property type="match status" value="1"/>
</dbReference>
<dbReference type="InterPro" id="IPR005677">
    <property type="entry name" value="Fum_hydII"/>
</dbReference>
<dbReference type="InterPro" id="IPR008948">
    <property type="entry name" value="L-Aspartase-like"/>
</dbReference>
<organism evidence="27 28">
    <name type="scientific">Pseudolycoriella hygida</name>
    <dbReference type="NCBI Taxonomy" id="35572"/>
    <lineage>
        <taxon>Eukaryota</taxon>
        <taxon>Metazoa</taxon>
        <taxon>Ecdysozoa</taxon>
        <taxon>Arthropoda</taxon>
        <taxon>Hexapoda</taxon>
        <taxon>Insecta</taxon>
        <taxon>Pterygota</taxon>
        <taxon>Neoptera</taxon>
        <taxon>Endopterygota</taxon>
        <taxon>Diptera</taxon>
        <taxon>Nematocera</taxon>
        <taxon>Sciaroidea</taxon>
        <taxon>Sciaridae</taxon>
        <taxon>Pseudolycoriella</taxon>
    </lineage>
</organism>
<dbReference type="InterPro" id="IPR043472">
    <property type="entry name" value="Macro_dom-like"/>
</dbReference>
<evidence type="ECO:0000256" key="15">
    <source>
        <dbReference type="ARBA" id="ARBA00023511"/>
    </source>
</evidence>
<dbReference type="FunFam" id="3.30.1330.20:FF:000011">
    <property type="entry name" value="Cell division protein FtsZ"/>
    <property type="match status" value="1"/>
</dbReference>
<comment type="function">
    <text evidence="22">Cytosolic metallopeptidase that catalyzes the removal of unsubstituted N-terminal hydrophobic amino acids from various peptides. The presence of Zn(2+) ions is essential for the peptidase activity, and the association with other cofactors can modulate the substrate spectificity of the enzyme. For instance, in the presence of Mn(2+), it displays a specific Cys-Gly hydrolyzing activity of Cys-Gly-S-conjugates. Involved in the metabolism of glutathione and in the degradation of glutathione S-conjugates, which may play a role in the control of the cell redox status.</text>
</comment>
<dbReference type="CDD" id="cd00433">
    <property type="entry name" value="Peptidase_M17"/>
    <property type="match status" value="1"/>
</dbReference>
<dbReference type="Pfam" id="PF00883">
    <property type="entry name" value="Peptidase_M17"/>
    <property type="match status" value="1"/>
</dbReference>
<accession>A0A9Q0S5U4</accession>
<reference evidence="27" key="1">
    <citation type="submission" date="2022-07" db="EMBL/GenBank/DDBJ databases">
        <authorList>
            <person name="Trinca V."/>
            <person name="Uliana J.V.C."/>
            <person name="Torres T.T."/>
            <person name="Ward R.J."/>
            <person name="Monesi N."/>
        </authorList>
    </citation>
    <scope>NUCLEOTIDE SEQUENCE</scope>
    <source>
        <strain evidence="27">HSMRA1968</strain>
        <tissue evidence="27">Whole embryos</tissue>
    </source>
</reference>
<dbReference type="InterPro" id="IPR027417">
    <property type="entry name" value="P-loop_NTPase"/>
</dbReference>
<comment type="caution">
    <text evidence="27">The sequence shown here is derived from an EMBL/GenBank/DDBJ whole genome shotgun (WGS) entry which is preliminary data.</text>
</comment>
<dbReference type="InterPro" id="IPR000158">
    <property type="entry name" value="Cell_div_FtsZ"/>
</dbReference>
<dbReference type="InterPro" id="IPR018316">
    <property type="entry name" value="Tubulin/FtsZ_2-layer-sand-dom"/>
</dbReference>
<dbReference type="Proteomes" id="UP001151699">
    <property type="component" value="Chromosome A"/>
</dbReference>
<dbReference type="PRINTS" id="PR00423">
    <property type="entry name" value="CELLDVISFTSZ"/>
</dbReference>
<dbReference type="InterPro" id="IPR000819">
    <property type="entry name" value="Peptidase_M17_C"/>
</dbReference>
<evidence type="ECO:0000256" key="18">
    <source>
        <dbReference type="ARBA" id="ARBA00030930"/>
    </source>
</evidence>
<dbReference type="PROSITE" id="PS00631">
    <property type="entry name" value="CYTOSOL_AP"/>
    <property type="match status" value="1"/>
</dbReference>
<protein>
    <recommendedName>
        <fullName evidence="7">Cytosol aminopeptidase</fullName>
        <ecNumber evidence="5">3.4.11.1</ecNumber>
        <ecNumber evidence="6">3.4.11.5</ecNumber>
        <ecNumber evidence="16">3.4.13.23</ecNumber>
    </recommendedName>
    <alternativeName>
        <fullName evidence="19">Cysteinylglycine-S-conjugate dipeptidase</fullName>
    </alternativeName>
    <alternativeName>
        <fullName evidence="20">Leucine aminopeptidase 3</fullName>
    </alternativeName>
    <alternativeName>
        <fullName evidence="21">Leucyl aminopeptidase</fullName>
    </alternativeName>
    <alternativeName>
        <fullName evidence="18">Proline aminopeptidase</fullName>
    </alternativeName>
    <alternativeName>
        <fullName evidence="17">Prolyl aminopeptidase</fullName>
    </alternativeName>
</protein>
<dbReference type="GO" id="GO:0070006">
    <property type="term" value="F:metalloaminopeptidase activity"/>
    <property type="evidence" value="ECO:0007669"/>
    <property type="project" value="InterPro"/>
</dbReference>
<gene>
    <name evidence="27" type="primary">pepA_1</name>
    <name evidence="27" type="ORF">Bhyg_00345</name>
</gene>
<keyword evidence="13" id="KW-0342">GTP-binding</keyword>
<evidence type="ECO:0000256" key="19">
    <source>
        <dbReference type="ARBA" id="ARBA00030997"/>
    </source>
</evidence>
<dbReference type="GO" id="GO:0004333">
    <property type="term" value="F:fumarate hydratase activity"/>
    <property type="evidence" value="ECO:0007669"/>
    <property type="project" value="InterPro"/>
</dbReference>
<dbReference type="GO" id="GO:0005525">
    <property type="term" value="F:GTP binding"/>
    <property type="evidence" value="ECO:0007669"/>
    <property type="project" value="UniProtKB-KW"/>
</dbReference>
<evidence type="ECO:0000256" key="6">
    <source>
        <dbReference type="ARBA" id="ARBA00012568"/>
    </source>
</evidence>
<dbReference type="SUPFAM" id="SSF48557">
    <property type="entry name" value="L-aspartase-like"/>
    <property type="match status" value="1"/>
</dbReference>
<dbReference type="InterPro" id="IPR036525">
    <property type="entry name" value="Tubulin/FtsZ_GTPase_sf"/>
</dbReference>
<dbReference type="InterPro" id="IPR003008">
    <property type="entry name" value="Tubulin_FtsZ_GTPase"/>
</dbReference>
<dbReference type="NCBIfam" id="NF002077">
    <property type="entry name" value="PRK00913.2-4"/>
    <property type="match status" value="1"/>
</dbReference>
<evidence type="ECO:0000256" key="4">
    <source>
        <dbReference type="ARBA" id="ARBA00009690"/>
    </source>
</evidence>
<evidence type="ECO:0000256" key="22">
    <source>
        <dbReference type="ARBA" id="ARBA00045966"/>
    </source>
</evidence>
<proteinExistence type="inferred from homology"/>
<evidence type="ECO:0000256" key="13">
    <source>
        <dbReference type="ARBA" id="ARBA00023134"/>
    </source>
</evidence>
<feature type="region of interest" description="Disordered" evidence="25">
    <location>
        <begin position="1491"/>
        <end position="1510"/>
    </location>
</feature>
<dbReference type="Gene3D" id="1.20.200.10">
    <property type="entry name" value="Fumarase/aspartase (Central domain)"/>
    <property type="match status" value="1"/>
</dbReference>
<dbReference type="SUPFAM" id="SSF53187">
    <property type="entry name" value="Zn-dependent exopeptidases"/>
    <property type="match status" value="1"/>
</dbReference>
<dbReference type="EMBL" id="WJQU01000001">
    <property type="protein sequence ID" value="KAJ6645143.1"/>
    <property type="molecule type" value="Genomic_DNA"/>
</dbReference>
<dbReference type="GO" id="GO:0006508">
    <property type="term" value="P:proteolysis"/>
    <property type="evidence" value="ECO:0007669"/>
    <property type="project" value="UniProtKB-KW"/>
</dbReference>
<dbReference type="Gene3D" id="3.40.630.10">
    <property type="entry name" value="Zn peptidases"/>
    <property type="match status" value="1"/>
</dbReference>
<dbReference type="InterPro" id="IPR015223">
    <property type="entry name" value="MipZ"/>
</dbReference>
<dbReference type="EC" id="3.4.11.1" evidence="5"/>
<dbReference type="InterPro" id="IPR023042">
    <property type="entry name" value="Peptidase_M17_leu_NH2_pept"/>
</dbReference>
<keyword evidence="9" id="KW-0963">Cytoplasm</keyword>
<name>A0A9Q0S5U4_9DIPT</name>
<dbReference type="SUPFAM" id="SSF52540">
    <property type="entry name" value="P-loop containing nucleoside triphosphate hydrolases"/>
    <property type="match status" value="1"/>
</dbReference>
<comment type="similarity">
    <text evidence="3">Belongs to the peptidase M17 family.</text>
</comment>
<dbReference type="PANTHER" id="PTHR11444">
    <property type="entry name" value="ASPARTATEAMMONIA/ARGININOSUCCINATE/ADENYLOSUCCINATE LYASE"/>
    <property type="match status" value="1"/>
</dbReference>
<dbReference type="Pfam" id="PF09140">
    <property type="entry name" value="MipZ"/>
    <property type="match status" value="1"/>
</dbReference>
<comment type="catalytic activity">
    <reaction evidence="1">
        <text>Release of an N-terminal amino acid, Xaa-|-Yaa-, in which Xaa is preferably Leu, but may be other amino acids including Pro although not Arg or Lys, and Yaa may be Pro. Amino acid amides and methyl esters are also readily hydrolyzed, but rates on arylamides are exceedingly low.</text>
        <dbReference type="EC" id="3.4.11.1"/>
    </reaction>
</comment>
<evidence type="ECO:0000256" key="12">
    <source>
        <dbReference type="ARBA" id="ARBA00022801"/>
    </source>
</evidence>
<dbReference type="SMART" id="SM00864">
    <property type="entry name" value="Tubulin"/>
    <property type="match status" value="1"/>
</dbReference>
<dbReference type="GO" id="GO:0003924">
    <property type="term" value="F:GTPase activity"/>
    <property type="evidence" value="ECO:0007669"/>
    <property type="project" value="InterPro"/>
</dbReference>
<dbReference type="NCBIfam" id="TIGR00065">
    <property type="entry name" value="ftsZ"/>
    <property type="match status" value="1"/>
</dbReference>
<dbReference type="Gene3D" id="3.40.50.1440">
    <property type="entry name" value="Tubulin/FtsZ, GTPase domain"/>
    <property type="match status" value="1"/>
</dbReference>
<dbReference type="InterPro" id="IPR022761">
    <property type="entry name" value="Fumarate_lyase_N"/>
</dbReference>
<dbReference type="SUPFAM" id="SSF52949">
    <property type="entry name" value="Macro domain-like"/>
    <property type="match status" value="1"/>
</dbReference>
<evidence type="ECO:0000256" key="11">
    <source>
        <dbReference type="ARBA" id="ARBA00022741"/>
    </source>
</evidence>
<dbReference type="SMART" id="SM00865">
    <property type="entry name" value="Tubulin_C"/>
    <property type="match status" value="1"/>
</dbReference>
<evidence type="ECO:0000256" key="7">
    <source>
        <dbReference type="ARBA" id="ARBA00014190"/>
    </source>
</evidence>
<evidence type="ECO:0000256" key="17">
    <source>
        <dbReference type="ARBA" id="ARBA00029605"/>
    </source>
</evidence>
<sequence length="1527" mass="165098">MLNNINFISKELSNNQATVVFINEQLKLDSNLLLLDQQHHGLISKTIQNKLLFTGKFGQIKIVNSIGKDGEVRYLIIVGIGDETKLTTSCIEELGAKILSCSTCRKISTIGIKISHNIGQHQPAIVAALIASGCLLASYRFDKYKTTQSEVEKFAVNSLEISIDDKSKAEELFNDKKSLAEAVFFARDMINEPANIKNPQSYSEKILEHLEPLGIDIIIIGEREMKNLGMGALLGVGQGSQNESKLVVMQYNGLDDDTPPVAFVGKGVTFDSGGISLKPAANMGDMKYDMAGSAAVVGAIMALASRNAQVNVVGVVGLVENMPSGNAQRPGDVVTTMSKKTVVVDNTDAEGRLVLADAIWYAQEKFKPQCVIDLATLTGAIVVSLGKTYAGCFANNDELANKLIEVGSKVNEKLWRMPLHKDFDEMLKSDIADLNNIGNVPGAAGSCTAAQFIGNFIKEGMAWAHLDIAGVAYNKTGNPLGPKGAVVGNEKGGAGKTTCSMHLITGLLYNGHTVASIDTDSRQGSLTNYLKNRGDYNLKNPGNTVSVPQHFHLTESQEQVVEAKEEDEKTRFEQIIEQTKNADYVVIDTPGSYSFLSRLAHSYADTDLEDHTKHTETHHNLIVQANKLEYQVNIDTQSDSVPNVKLFYIDQFSNELLTNLDKLGDEGLFSLDQLTHASRLDYLRSGIFQIDYLKNMQPKSWQEISILLDTHITCGTKICVLGNYYDATKPGQVIPYGIQLRQIHNQLPPRGIHDVHLNQGYSAPYSENNGIYQDGAIFIETPNNTFKAFFFMFDGQSLNTDDRGNQKMPIQLIKALAILKKCAAKINKELGDLKPDIAEAIDQATTRILDGEFDDQFPLVVWQTGSGTQTNMNINEVIASIGNEQLVGKKGGKSPIHPNDHVNMAQSSNDSFPTAMHIATVLASKQQLIPALTNLHSALNTKATAWNNIVKIGRTHLQDATPITLGQEFSGYVTQIAYAIERVEESLKRVYFLAQGGTAVGTGINCRKEFAVKFSDQVAAYTNYPFKSAANKFEALATHDALVEFSGTLNTIAGSLMKIANDIRLLGSGPRCGFGELHLPENEPGSSIMPVFGVGGAGGNAINNMLLAKLQGANFVVANTDAQSLEHSLCDNKIQLGVAITKGLGAGASPEIGALAAEESADEIKGHLEGSNMVFITAGMGGGTGTGASPVVAKIAKELGILTVGVVTKPFHFEGKHRIKTAEQGLLELQRFVDTLIVIPNQNLFRIANESTTFADAFKMADDVLHAGVRGVTDLMIMPGLINLDFADIRTVMSEMGKAMMGTGEASGEDRAVKAAEAAISNPLLDHNSMRGARGVLINITGGADMTLFEVDSAANRIREEVGDSDANIIFGSTFNQELNGVIRVSVVATGIDADQVISNKSQSIESVTSTPVSCEQVANNPNLTETIILEEIPDFAQYAGEKANLVDSEVQPLNLSVQATSVNIPNQSAISSKDAKSSLLSRMWNSLRSNTTQNQEQIKNPIPPIPQKNDIEVDIHDIPAFLRKPK</sequence>
<keyword evidence="10" id="KW-0645">Protease</keyword>
<dbReference type="PROSITE" id="PS01134">
    <property type="entry name" value="FTSZ_1"/>
    <property type="match status" value="1"/>
</dbReference>
<evidence type="ECO:0000256" key="2">
    <source>
        <dbReference type="ARBA" id="ARBA00001585"/>
    </source>
</evidence>
<evidence type="ECO:0000256" key="16">
    <source>
        <dbReference type="ARBA" id="ARBA00023625"/>
    </source>
</evidence>
<dbReference type="InterPro" id="IPR037103">
    <property type="entry name" value="Tubulin/FtsZ-like_C"/>
</dbReference>
<evidence type="ECO:0000256" key="1">
    <source>
        <dbReference type="ARBA" id="ARBA00000135"/>
    </source>
</evidence>
<dbReference type="GO" id="GO:0006099">
    <property type="term" value="P:tricarboxylic acid cycle"/>
    <property type="evidence" value="ECO:0007669"/>
    <property type="project" value="TreeGrafter"/>
</dbReference>
<dbReference type="GO" id="GO:0006106">
    <property type="term" value="P:fumarate metabolic process"/>
    <property type="evidence" value="ECO:0007669"/>
    <property type="project" value="InterPro"/>
</dbReference>
<dbReference type="CDD" id="cd02042">
    <property type="entry name" value="ParAB_family"/>
    <property type="match status" value="1"/>
</dbReference>
<dbReference type="Gene3D" id="1.10.275.10">
    <property type="entry name" value="Fumarase/aspartase (N-terminal domain)"/>
    <property type="match status" value="1"/>
</dbReference>
<keyword evidence="28" id="KW-1185">Reference proteome</keyword>
<evidence type="ECO:0000256" key="21">
    <source>
        <dbReference type="ARBA" id="ARBA00033172"/>
    </source>
</evidence>
<keyword evidence="12" id="KW-0378">Hydrolase</keyword>
<dbReference type="CDD" id="cd02201">
    <property type="entry name" value="FtsZ_type1"/>
    <property type="match status" value="1"/>
</dbReference>
<evidence type="ECO:0000256" key="5">
    <source>
        <dbReference type="ARBA" id="ARBA00012565"/>
    </source>
</evidence>
<dbReference type="Pfam" id="PF02789">
    <property type="entry name" value="Peptidase_M17_N"/>
    <property type="match status" value="1"/>
</dbReference>
<dbReference type="SUPFAM" id="SSF52490">
    <property type="entry name" value="Tubulin nucleotide-binding domain-like"/>
    <property type="match status" value="1"/>
</dbReference>
<dbReference type="InterPro" id="IPR020805">
    <property type="entry name" value="Cell_div_FtsZ_CS"/>
</dbReference>
<dbReference type="Pfam" id="PF00206">
    <property type="entry name" value="Lyase_1"/>
    <property type="match status" value="1"/>
</dbReference>
<comment type="catalytic activity">
    <reaction evidence="24">
        <text>L-cysteinylglycine + H2O = L-cysteine + glycine</text>
        <dbReference type="Rhea" id="RHEA:28783"/>
        <dbReference type="ChEBI" id="CHEBI:15377"/>
        <dbReference type="ChEBI" id="CHEBI:35235"/>
        <dbReference type="ChEBI" id="CHEBI:57305"/>
        <dbReference type="ChEBI" id="CHEBI:61694"/>
    </reaction>
    <physiologicalReaction direction="left-to-right" evidence="24">
        <dbReference type="Rhea" id="RHEA:28784"/>
    </physiologicalReaction>
</comment>
<dbReference type="NCBIfam" id="NF002074">
    <property type="entry name" value="PRK00913.1-4"/>
    <property type="match status" value="1"/>
</dbReference>
<dbReference type="InterPro" id="IPR024083">
    <property type="entry name" value="Fumarase/histidase_N"/>
</dbReference>
<evidence type="ECO:0000259" key="26">
    <source>
        <dbReference type="PROSITE" id="PS00631"/>
    </source>
</evidence>
<dbReference type="HAMAP" id="MF_00181">
    <property type="entry name" value="Cytosol_peptidase_M17"/>
    <property type="match status" value="1"/>
</dbReference>